<feature type="compositionally biased region" description="Low complexity" evidence="8">
    <location>
        <begin position="184"/>
        <end position="196"/>
    </location>
</feature>
<evidence type="ECO:0000256" key="3">
    <source>
        <dbReference type="ARBA" id="ARBA00022729"/>
    </source>
</evidence>
<dbReference type="InterPro" id="IPR049890">
    <property type="entry name" value="VlpA-F-like_signal"/>
</dbReference>
<evidence type="ECO:0000256" key="4">
    <source>
        <dbReference type="ARBA" id="ARBA00022737"/>
    </source>
</evidence>
<dbReference type="PATRIC" id="fig|1110504.5.peg.61"/>
<dbReference type="AlphaFoldDB" id="I5D6R5"/>
<name>I5D6R5_MYCAA</name>
<dbReference type="STRING" id="1110504.MAGb_0610"/>
<feature type="signal peptide" evidence="9">
    <location>
        <begin position="1"/>
        <end position="24"/>
    </location>
</feature>
<keyword evidence="5" id="KW-0472">Membrane</keyword>
<keyword evidence="7" id="KW-0449">Lipoprotein</keyword>
<dbReference type="RefSeq" id="WP_004023836.1">
    <property type="nucleotide sequence ID" value="NZ_AJPR01000003.1"/>
</dbReference>
<evidence type="ECO:0000256" key="6">
    <source>
        <dbReference type="ARBA" id="ARBA00023139"/>
    </source>
</evidence>
<dbReference type="Proteomes" id="UP000003181">
    <property type="component" value="Unassembled WGS sequence"/>
</dbReference>
<comment type="caution">
    <text evidence="10">The sequence shown here is derived from an EMBL/GenBank/DDBJ whole genome shotgun (WGS) entry which is preliminary data.</text>
</comment>
<evidence type="ECO:0000313" key="10">
    <source>
        <dbReference type="EMBL" id="EIN15374.1"/>
    </source>
</evidence>
<evidence type="ECO:0000256" key="1">
    <source>
        <dbReference type="ARBA" id="ARBA00004193"/>
    </source>
</evidence>
<dbReference type="EMBL" id="AJPR01000003">
    <property type="protein sequence ID" value="EIN15374.1"/>
    <property type="molecule type" value="Genomic_DNA"/>
</dbReference>
<protein>
    <submittedName>
        <fullName evidence="10">Uncharacterized protein</fullName>
    </submittedName>
</protein>
<feature type="compositionally biased region" description="Polar residues" evidence="8">
    <location>
        <begin position="52"/>
        <end position="62"/>
    </location>
</feature>
<feature type="chain" id="PRO_5003701667" evidence="9">
    <location>
        <begin position="25"/>
        <end position="316"/>
    </location>
</feature>
<feature type="compositionally biased region" description="Basic and acidic residues" evidence="8">
    <location>
        <begin position="37"/>
        <end position="50"/>
    </location>
</feature>
<evidence type="ECO:0000256" key="5">
    <source>
        <dbReference type="ARBA" id="ARBA00023136"/>
    </source>
</evidence>
<keyword evidence="2" id="KW-1003">Cell membrane</keyword>
<dbReference type="GO" id="GO:0005886">
    <property type="term" value="C:plasma membrane"/>
    <property type="evidence" value="ECO:0007669"/>
    <property type="project" value="UniProtKB-SubCell"/>
</dbReference>
<reference evidence="10 11" key="1">
    <citation type="journal article" date="2012" name="Appl. Environ. Microbiol.">
        <title>Emergence of Atypical Mycoplasma agalactiae Strains Harboring a New Prophage and Associated with an Alpine Wild Ungulate Mortality Episode.</title>
        <authorList>
            <person name="Tardy F."/>
            <person name="Baranowski E."/>
            <person name="Nouvel L.X."/>
            <person name="Mick V."/>
            <person name="Manso-Silvan L."/>
            <person name="Thiaucourt F."/>
            <person name="Thebault P."/>
            <person name="Breton M."/>
            <person name="Sirand-Pugnet P."/>
            <person name="Blanchard A."/>
            <person name="Garnier A."/>
            <person name="Gibert P."/>
            <person name="Game Y."/>
            <person name="Poumarat F."/>
            <person name="Citti C."/>
        </authorList>
    </citation>
    <scope>NUCLEOTIDE SEQUENCE [LARGE SCALE GENOMIC DNA]</scope>
    <source>
        <strain evidence="10 11">14628</strain>
    </source>
</reference>
<dbReference type="NCBIfam" id="NF046046">
    <property type="entry name" value="Mbov_0729_Cterm"/>
    <property type="match status" value="1"/>
</dbReference>
<gene>
    <name evidence="10" type="ORF">MAGb_0610</name>
</gene>
<sequence length="316" mass="34267">MKKINKFLTIFGAIAPISALPFIAAKCDTSDSSSTINKEDDKNNKNDNKNNPEVNISTNTDTGNKDGGQGNNSTPSENSQATPGSSEESNNNETAPNSENGNSNESGGGNSPIEEMALMTDETAPSGMPTEHETPNAPETSESSRTHESNQPSGHEGNSTPGSGTEGTTPGNGEGANRDDQPMSDDPSSSSSSNSDATTVKSKAEKELELLYQFFEGYGQIDEYLKDKSKLEKLKSEFDSKSNETIDKFDHDTEEFLKKFGFQEQDITDLADIFDHVTSLTFSNPDETASKNFTDLFKKVKGKLTEAYNKYTKKEK</sequence>
<evidence type="ECO:0000313" key="11">
    <source>
        <dbReference type="Proteomes" id="UP000003181"/>
    </source>
</evidence>
<evidence type="ECO:0000256" key="7">
    <source>
        <dbReference type="ARBA" id="ARBA00023288"/>
    </source>
</evidence>
<keyword evidence="3 9" id="KW-0732">Signal</keyword>
<dbReference type="NCBIfam" id="NF033817">
    <property type="entry name" value="Mplas_variab_LP"/>
    <property type="match status" value="1"/>
</dbReference>
<evidence type="ECO:0000256" key="9">
    <source>
        <dbReference type="SAM" id="SignalP"/>
    </source>
</evidence>
<evidence type="ECO:0000256" key="2">
    <source>
        <dbReference type="ARBA" id="ARBA00022475"/>
    </source>
</evidence>
<evidence type="ECO:0000256" key="8">
    <source>
        <dbReference type="SAM" id="MobiDB-lite"/>
    </source>
</evidence>
<feature type="compositionally biased region" description="Polar residues" evidence="8">
    <location>
        <begin position="71"/>
        <end position="96"/>
    </location>
</feature>
<feature type="compositionally biased region" description="Low complexity" evidence="8">
    <location>
        <begin position="157"/>
        <end position="171"/>
    </location>
</feature>
<keyword evidence="6" id="KW-0564">Palmitate</keyword>
<keyword evidence="4" id="KW-0677">Repeat</keyword>
<comment type="subcellular location">
    <subcellularLocation>
        <location evidence="1">Cell membrane</location>
        <topology evidence="1">Lipid-anchor</topology>
    </subcellularLocation>
</comment>
<organism evidence="10 11">
    <name type="scientific">Mycoplasmopsis agalactiae 14628</name>
    <dbReference type="NCBI Taxonomy" id="1110504"/>
    <lineage>
        <taxon>Bacteria</taxon>
        <taxon>Bacillati</taxon>
        <taxon>Mycoplasmatota</taxon>
        <taxon>Mycoplasmoidales</taxon>
        <taxon>Metamycoplasmataceae</taxon>
        <taxon>Mycoplasmopsis</taxon>
    </lineage>
</organism>
<proteinExistence type="predicted"/>
<feature type="region of interest" description="Disordered" evidence="8">
    <location>
        <begin position="28"/>
        <end position="202"/>
    </location>
</feature>
<accession>I5D6R5</accession>
<dbReference type="OrthoDB" id="403751at2"/>